<name>A0A0F9I339_9ZZZZ</name>
<sequence length="473" mass="54091">MIEIDGFFLRAETRSEQREFEAVLDRLYVEEINLEPYIEGSVDLHSLLDGVCTCARCVTEAKALGSKRGRNRTRDRLIQRGAQRDLEGFAKKRKKLTTASKKSFEKLSKDVYSRLLKLMDGYISGRHVATQAPDYAQTAIMLPRQPTRMAKGRGEARPMSFDRFKKEANKIFRDAYHRSYLLGFRSAGTESFTRQGISQLSREDERFVRSAIRQEMTYFNNFLNDMSKRRGRMPYPKRLKMYTESFYNMYINGRVMATPPDHVFHWVSRLDAATCMGCHWLSERSPYTRDRLPTSPRSGATPCLCLTNCQIDVLTDRGYTPLKDVKEGDYAYTHRERWREVKKVHKFKATEDHRFAVVVGRGGNLFGITQDHPVWTKRGWMSARDASLAGELILRGLRGSSRSTQQIGTVSILRDLEAVGRPAGRKEAGSHQEGPQVQEAAIHRLEGRTFSPAVGWPIHGEILGRRPDPLGIS</sequence>
<comment type="caution">
    <text evidence="1">The sequence shown here is derived from an EMBL/GenBank/DDBJ whole genome shotgun (WGS) entry which is preliminary data.</text>
</comment>
<accession>A0A0F9I339</accession>
<protein>
    <recommendedName>
        <fullName evidence="2">Hint domain-containing protein</fullName>
    </recommendedName>
</protein>
<proteinExistence type="predicted"/>
<dbReference type="AlphaFoldDB" id="A0A0F9I339"/>
<evidence type="ECO:0000313" key="1">
    <source>
        <dbReference type="EMBL" id="KKM21992.1"/>
    </source>
</evidence>
<organism evidence="1">
    <name type="scientific">marine sediment metagenome</name>
    <dbReference type="NCBI Taxonomy" id="412755"/>
    <lineage>
        <taxon>unclassified sequences</taxon>
        <taxon>metagenomes</taxon>
        <taxon>ecological metagenomes</taxon>
    </lineage>
</organism>
<evidence type="ECO:0008006" key="2">
    <source>
        <dbReference type="Google" id="ProtNLM"/>
    </source>
</evidence>
<dbReference type="InterPro" id="IPR036844">
    <property type="entry name" value="Hint_dom_sf"/>
</dbReference>
<dbReference type="SUPFAM" id="SSF51294">
    <property type="entry name" value="Hedgehog/intein (Hint) domain"/>
    <property type="match status" value="1"/>
</dbReference>
<feature type="non-terminal residue" evidence="1">
    <location>
        <position position="473"/>
    </location>
</feature>
<dbReference type="Gene3D" id="2.170.16.10">
    <property type="entry name" value="Hedgehog/Intein (Hint) domain"/>
    <property type="match status" value="1"/>
</dbReference>
<gene>
    <name evidence="1" type="ORF">LCGC14_1629820</name>
</gene>
<reference evidence="1" key="1">
    <citation type="journal article" date="2015" name="Nature">
        <title>Complex archaea that bridge the gap between prokaryotes and eukaryotes.</title>
        <authorList>
            <person name="Spang A."/>
            <person name="Saw J.H."/>
            <person name="Jorgensen S.L."/>
            <person name="Zaremba-Niedzwiedzka K."/>
            <person name="Martijn J."/>
            <person name="Lind A.E."/>
            <person name="van Eijk R."/>
            <person name="Schleper C."/>
            <person name="Guy L."/>
            <person name="Ettema T.J."/>
        </authorList>
    </citation>
    <scope>NUCLEOTIDE SEQUENCE</scope>
</reference>
<dbReference type="EMBL" id="LAZR01013430">
    <property type="protein sequence ID" value="KKM21992.1"/>
    <property type="molecule type" value="Genomic_DNA"/>
</dbReference>